<dbReference type="EMBL" id="CP021983">
    <property type="protein sequence ID" value="ASC69846.1"/>
    <property type="molecule type" value="Genomic_DNA"/>
</dbReference>
<proteinExistence type="predicted"/>
<dbReference type="AlphaFoldDB" id="A0A1Z3HHS8"/>
<evidence type="ECO:0000256" key="2">
    <source>
        <dbReference type="SAM" id="Phobius"/>
    </source>
</evidence>
<keyword evidence="2" id="KW-0472">Membrane</keyword>
<feature type="region of interest" description="Disordered" evidence="1">
    <location>
        <begin position="195"/>
        <end position="364"/>
    </location>
</feature>
<evidence type="ECO:0008006" key="5">
    <source>
        <dbReference type="Google" id="ProtNLM"/>
    </source>
</evidence>
<keyword evidence="2" id="KW-0812">Transmembrane</keyword>
<keyword evidence="4" id="KW-1185">Reference proteome</keyword>
<dbReference type="InterPro" id="IPR049610">
    <property type="entry name" value="LCTMP-like"/>
</dbReference>
<organism evidence="3 4">
    <name type="scientific">Halomicronema hongdechloris C2206</name>
    <dbReference type="NCBI Taxonomy" id="1641165"/>
    <lineage>
        <taxon>Bacteria</taxon>
        <taxon>Bacillati</taxon>
        <taxon>Cyanobacteriota</taxon>
        <taxon>Cyanophyceae</taxon>
        <taxon>Nodosilineales</taxon>
        <taxon>Nodosilineaceae</taxon>
        <taxon>Halomicronema</taxon>
    </lineage>
</organism>
<feature type="compositionally biased region" description="Low complexity" evidence="1">
    <location>
        <begin position="302"/>
        <end position="317"/>
    </location>
</feature>
<feature type="transmembrane region" description="Helical" evidence="2">
    <location>
        <begin position="12"/>
        <end position="34"/>
    </location>
</feature>
<reference evidence="3 4" key="1">
    <citation type="journal article" date="2016" name="Biochim. Biophys. Acta">
        <title>Characterization of red-shifted phycobilisomes isolated from the chlorophyll f-containing cyanobacterium Halomicronema hongdechloris.</title>
        <authorList>
            <person name="Li Y."/>
            <person name="Lin Y."/>
            <person name="Garvey C.J."/>
            <person name="Birch D."/>
            <person name="Corkery R.W."/>
            <person name="Loughlin P.C."/>
            <person name="Scheer H."/>
            <person name="Willows R.D."/>
            <person name="Chen M."/>
        </authorList>
    </citation>
    <scope>NUCLEOTIDE SEQUENCE [LARGE SCALE GENOMIC DNA]</scope>
    <source>
        <strain evidence="3 4">C2206</strain>
    </source>
</reference>
<feature type="transmembrane region" description="Helical" evidence="2">
    <location>
        <begin position="126"/>
        <end position="146"/>
    </location>
</feature>
<feature type="compositionally biased region" description="Low complexity" evidence="1">
    <location>
        <begin position="195"/>
        <end position="209"/>
    </location>
</feature>
<name>A0A1Z3HHS8_9CYAN</name>
<feature type="transmembrane region" description="Helical" evidence="2">
    <location>
        <begin position="94"/>
        <end position="114"/>
    </location>
</feature>
<evidence type="ECO:0000313" key="3">
    <source>
        <dbReference type="EMBL" id="ASC69846.1"/>
    </source>
</evidence>
<evidence type="ECO:0000313" key="4">
    <source>
        <dbReference type="Proteomes" id="UP000191901"/>
    </source>
</evidence>
<keyword evidence="2" id="KW-1133">Transmembrane helix</keyword>
<dbReference type="KEGG" id="hhg:XM38_007760"/>
<evidence type="ECO:0000256" key="1">
    <source>
        <dbReference type="SAM" id="MobiDB-lite"/>
    </source>
</evidence>
<protein>
    <recommendedName>
        <fullName evidence="5">Low-complexity tail membrane protein</fullName>
    </recommendedName>
</protein>
<gene>
    <name evidence="3" type="ORF">XM38_007760</name>
</gene>
<dbReference type="OrthoDB" id="484731at2"/>
<dbReference type="NCBIfam" id="NF033183">
    <property type="entry name" value="colliding_TM"/>
    <property type="match status" value="1"/>
</dbReference>
<dbReference type="Proteomes" id="UP000191901">
    <property type="component" value="Chromosome"/>
</dbReference>
<sequence>MQSFRLDPYLWIHLAGLAAVPLWFDVCLLGLAAGDPVLPVWLELGVLAVVGVLPVLWMQWQRPFCIFSLVALALKPDQMSPNQRRLLHLFQDPIGRGVSLLVPLPLLWGLWQLYRLAPLAANSTPFSNRGVGVLVAAIAFLLVNLFTQVPVRVLRVLLAPATALDGVDPYAPEAIPQDFTLIGLRVNQILPPLEIPSAEAPPESPSQPAVTDQEEIAPAPLAKEDKEDGDETDDTIVSQTEPAPEEEPAAAEMAADVSTDAGLAAWPVDDSVEALDYEGQAPQPAESESVDSPEGDGQDGPESSSEESSAIESHVSSDAPQPDDSNGYHLQETDVQPPKGHSEHEHESSSQSPDEPGDAESRSE</sequence>
<feature type="transmembrane region" description="Helical" evidence="2">
    <location>
        <begin position="40"/>
        <end position="58"/>
    </location>
</feature>
<dbReference type="RefSeq" id="WP_080808813.1">
    <property type="nucleotide sequence ID" value="NZ_CP021983.2"/>
</dbReference>
<feature type="compositionally biased region" description="Acidic residues" evidence="1">
    <location>
        <begin position="288"/>
        <end position="299"/>
    </location>
</feature>
<accession>A0A1Z3HHS8</accession>